<name>A0A812RAR5_9DINO</name>
<evidence type="ECO:0000313" key="5">
    <source>
        <dbReference type="Proteomes" id="UP000604046"/>
    </source>
</evidence>
<evidence type="ECO:0000313" key="4">
    <source>
        <dbReference type="EMBL" id="CAE7427550.1"/>
    </source>
</evidence>
<dbReference type="PRINTS" id="PR00081">
    <property type="entry name" value="GDHRDH"/>
</dbReference>
<dbReference type="GO" id="GO:0016616">
    <property type="term" value="F:oxidoreductase activity, acting on the CH-OH group of donors, NAD or NADP as acceptor"/>
    <property type="evidence" value="ECO:0007669"/>
    <property type="project" value="TreeGrafter"/>
</dbReference>
<dbReference type="Gene3D" id="3.40.50.720">
    <property type="entry name" value="NAD(P)-binding Rossmann-like Domain"/>
    <property type="match status" value="1"/>
</dbReference>
<dbReference type="SUPFAM" id="SSF51735">
    <property type="entry name" value="NAD(P)-binding Rossmann-fold domains"/>
    <property type="match status" value="1"/>
</dbReference>
<comment type="similarity">
    <text evidence="1 3">Belongs to the short-chain dehydrogenases/reductases (SDR) family.</text>
</comment>
<keyword evidence="5" id="KW-1185">Reference proteome</keyword>
<evidence type="ECO:0000256" key="1">
    <source>
        <dbReference type="ARBA" id="ARBA00006484"/>
    </source>
</evidence>
<reference evidence="4" key="1">
    <citation type="submission" date="2021-02" db="EMBL/GenBank/DDBJ databases">
        <authorList>
            <person name="Dougan E. K."/>
            <person name="Rhodes N."/>
            <person name="Thang M."/>
            <person name="Chan C."/>
        </authorList>
    </citation>
    <scope>NUCLEOTIDE SEQUENCE</scope>
</reference>
<dbReference type="GO" id="GO:0005737">
    <property type="term" value="C:cytoplasm"/>
    <property type="evidence" value="ECO:0007669"/>
    <property type="project" value="TreeGrafter"/>
</dbReference>
<evidence type="ECO:0000256" key="2">
    <source>
        <dbReference type="ARBA" id="ARBA00023002"/>
    </source>
</evidence>
<dbReference type="Pfam" id="PF00106">
    <property type="entry name" value="adh_short"/>
    <property type="match status" value="1"/>
</dbReference>
<dbReference type="PANTHER" id="PTHR44229:SF4">
    <property type="entry name" value="15-HYDROXYPROSTAGLANDIN DEHYDROGENASE [NAD(+)]"/>
    <property type="match status" value="1"/>
</dbReference>
<sequence length="274" mass="28757">MPAIQGSTAWVSGAAQGIGLALSRELVAKGANVVMADLMEQSKGQKLAAEVSQGGAGVAVYDQVDVTDSGSLHRSMVDKPKEAFGCCAFIVINNAGIAVSDDAGEAKMKAMVDVNLMAVMRGTYVAAEAMRAAGQKGVVINTASMGGLLPLPETPAYAASKWAVVGFTLSCRPLKKSHGVRVNCVCPAMTQTPAVGAFFESKFKEADANHPLLQDQLLPEVVADAYIALIENEKLNSQAAAIMPQVSYLHNFDFVGVTMQGMKDGVKLPRRAKL</sequence>
<dbReference type="PRINTS" id="PR00080">
    <property type="entry name" value="SDRFAMILY"/>
</dbReference>
<evidence type="ECO:0000256" key="3">
    <source>
        <dbReference type="RuleBase" id="RU000363"/>
    </source>
</evidence>
<organism evidence="4 5">
    <name type="scientific">Symbiodinium natans</name>
    <dbReference type="NCBI Taxonomy" id="878477"/>
    <lineage>
        <taxon>Eukaryota</taxon>
        <taxon>Sar</taxon>
        <taxon>Alveolata</taxon>
        <taxon>Dinophyceae</taxon>
        <taxon>Suessiales</taxon>
        <taxon>Symbiodiniaceae</taxon>
        <taxon>Symbiodinium</taxon>
    </lineage>
</organism>
<dbReference type="OrthoDB" id="1274115at2759"/>
<dbReference type="AlphaFoldDB" id="A0A812RAR5"/>
<dbReference type="InterPro" id="IPR036291">
    <property type="entry name" value="NAD(P)-bd_dom_sf"/>
</dbReference>
<dbReference type="EMBL" id="CAJNDS010002315">
    <property type="protein sequence ID" value="CAE7427550.1"/>
    <property type="molecule type" value="Genomic_DNA"/>
</dbReference>
<dbReference type="PANTHER" id="PTHR44229">
    <property type="entry name" value="15-HYDROXYPROSTAGLANDIN DEHYDROGENASE [NAD(+)]"/>
    <property type="match status" value="1"/>
</dbReference>
<keyword evidence="2" id="KW-0560">Oxidoreductase</keyword>
<protein>
    <submittedName>
        <fullName evidence="4">Hpgd protein</fullName>
    </submittedName>
</protein>
<dbReference type="InterPro" id="IPR002347">
    <property type="entry name" value="SDR_fam"/>
</dbReference>
<accession>A0A812RAR5</accession>
<gene>
    <name evidence="4" type="primary">Hpgd</name>
    <name evidence="4" type="ORF">SNAT2548_LOCUS23246</name>
</gene>
<comment type="caution">
    <text evidence="4">The sequence shown here is derived from an EMBL/GenBank/DDBJ whole genome shotgun (WGS) entry which is preliminary data.</text>
</comment>
<dbReference type="Proteomes" id="UP000604046">
    <property type="component" value="Unassembled WGS sequence"/>
</dbReference>
<proteinExistence type="inferred from homology"/>